<evidence type="ECO:0000313" key="6">
    <source>
        <dbReference type="EMBL" id="CAD7694827.1"/>
    </source>
</evidence>
<evidence type="ECO:0000256" key="1">
    <source>
        <dbReference type="ARBA" id="ARBA00010641"/>
    </source>
</evidence>
<dbReference type="AlphaFoldDB" id="A0A8S1IK57"/>
<dbReference type="InterPro" id="IPR039425">
    <property type="entry name" value="RNA_pol_sigma-70-like"/>
</dbReference>
<gene>
    <name evidence="6" type="ORF">OSTQU699_LOCUS190</name>
</gene>
<dbReference type="InterPro" id="IPR013324">
    <property type="entry name" value="RNA_pol_sigma_r3/r4-like"/>
</dbReference>
<evidence type="ECO:0000259" key="5">
    <source>
        <dbReference type="Pfam" id="PF04542"/>
    </source>
</evidence>
<dbReference type="PANTHER" id="PTHR43133:SF51">
    <property type="entry name" value="RNA POLYMERASE SIGMA FACTOR"/>
    <property type="match status" value="1"/>
</dbReference>
<keyword evidence="7" id="KW-1185">Reference proteome</keyword>
<dbReference type="Pfam" id="PF04542">
    <property type="entry name" value="Sigma70_r2"/>
    <property type="match status" value="1"/>
</dbReference>
<dbReference type="Gene3D" id="1.10.10.10">
    <property type="entry name" value="Winged helix-like DNA-binding domain superfamily/Winged helix DNA-binding domain"/>
    <property type="match status" value="1"/>
</dbReference>
<evidence type="ECO:0000256" key="4">
    <source>
        <dbReference type="ARBA" id="ARBA00023163"/>
    </source>
</evidence>
<evidence type="ECO:0000256" key="3">
    <source>
        <dbReference type="ARBA" id="ARBA00023082"/>
    </source>
</evidence>
<organism evidence="6 7">
    <name type="scientific">Ostreobium quekettii</name>
    <dbReference type="NCBI Taxonomy" id="121088"/>
    <lineage>
        <taxon>Eukaryota</taxon>
        <taxon>Viridiplantae</taxon>
        <taxon>Chlorophyta</taxon>
        <taxon>core chlorophytes</taxon>
        <taxon>Ulvophyceae</taxon>
        <taxon>TCBD clade</taxon>
        <taxon>Bryopsidales</taxon>
        <taxon>Ostreobineae</taxon>
        <taxon>Ostreobiaceae</taxon>
        <taxon>Ostreobium</taxon>
    </lineage>
</organism>
<accession>A0A8S1IK57</accession>
<feature type="domain" description="RNA polymerase sigma-70 region 2" evidence="5">
    <location>
        <begin position="25"/>
        <end position="91"/>
    </location>
</feature>
<dbReference type="InterPro" id="IPR014331">
    <property type="entry name" value="RNA_pol_sigma70_ECF_RHOBA"/>
</dbReference>
<dbReference type="NCBIfam" id="TIGR02989">
    <property type="entry name" value="Sig-70_gvs1"/>
    <property type="match status" value="1"/>
</dbReference>
<dbReference type="InterPro" id="IPR013325">
    <property type="entry name" value="RNA_pol_sigma_r2"/>
</dbReference>
<dbReference type="EMBL" id="CAJHUC010000279">
    <property type="protein sequence ID" value="CAD7694827.1"/>
    <property type="molecule type" value="Genomic_DNA"/>
</dbReference>
<keyword evidence="4" id="KW-0804">Transcription</keyword>
<reference evidence="6" key="1">
    <citation type="submission" date="2020-12" db="EMBL/GenBank/DDBJ databases">
        <authorList>
            <person name="Iha C."/>
        </authorList>
    </citation>
    <scope>NUCLEOTIDE SEQUENCE</scope>
</reference>
<dbReference type="SUPFAM" id="SSF88659">
    <property type="entry name" value="Sigma3 and sigma4 domains of RNA polymerase sigma factors"/>
    <property type="match status" value="1"/>
</dbReference>
<name>A0A8S1IK57_9CHLO</name>
<protein>
    <recommendedName>
        <fullName evidence="5">RNA polymerase sigma-70 region 2 domain-containing protein</fullName>
    </recommendedName>
</protein>
<dbReference type="InterPro" id="IPR007627">
    <property type="entry name" value="RNA_pol_sigma70_r2"/>
</dbReference>
<dbReference type="GO" id="GO:0016987">
    <property type="term" value="F:sigma factor activity"/>
    <property type="evidence" value="ECO:0007669"/>
    <property type="project" value="UniProtKB-KW"/>
</dbReference>
<proteinExistence type="inferred from homology"/>
<dbReference type="InterPro" id="IPR014284">
    <property type="entry name" value="RNA_pol_sigma-70_dom"/>
</dbReference>
<dbReference type="GO" id="GO:0006352">
    <property type="term" value="P:DNA-templated transcription initiation"/>
    <property type="evidence" value="ECO:0007669"/>
    <property type="project" value="InterPro"/>
</dbReference>
<dbReference type="Gene3D" id="1.10.1740.10">
    <property type="match status" value="1"/>
</dbReference>
<keyword evidence="2" id="KW-0805">Transcription regulation</keyword>
<dbReference type="InterPro" id="IPR036388">
    <property type="entry name" value="WH-like_DNA-bd_sf"/>
</dbReference>
<dbReference type="NCBIfam" id="TIGR02937">
    <property type="entry name" value="sigma70-ECF"/>
    <property type="match status" value="1"/>
</dbReference>
<dbReference type="PANTHER" id="PTHR43133">
    <property type="entry name" value="RNA POLYMERASE ECF-TYPE SIGMA FACTO"/>
    <property type="match status" value="1"/>
</dbReference>
<evidence type="ECO:0000313" key="7">
    <source>
        <dbReference type="Proteomes" id="UP000708148"/>
    </source>
</evidence>
<dbReference type="OrthoDB" id="10484376at2759"/>
<comment type="similarity">
    <text evidence="1">Belongs to the sigma-70 factor family. ECF subfamily.</text>
</comment>
<dbReference type="Proteomes" id="UP000708148">
    <property type="component" value="Unassembled WGS sequence"/>
</dbReference>
<keyword evidence="3" id="KW-0731">Sigma factor</keyword>
<sequence>MAATDDFSSDSTGDRDLRVQFARVFATNDRWLFAYLVSLLGSPTDAEEVFQEVCVILWRDYDKFDPNTNFMKWASVIAHHQVHRFRRNQRKQAKPLSDAVVDLLADEAVAKADLMDSRRIALHDCLKKLPEADRELVRNCYSDSRHSMKTVAKLLGRPANTVYKAMNRIRRSLHGCIDRKLATERLLRGLLDAFCNGDLPSNRIARFNELLENDSLARETYLKFLAVEAEMHALHSTRSQTIAASAVVEVDDNRGANSSTSRPVSIWAIAASLIGVAVLSSVLTSAVTKPGAELLNRQVNAENPPEATTPVARISATRNCRWRELAGGSGFGAKLYPGQRLDLEAGVAEITFGSGATILLEGPASFNIDDAKAASLDSGRLSARVPDDAPLFLVRTGRIGVGRFAGGETSMPPAQAAEFGLLSDGLGGGEVHVFDGTIHAHLLSQAGDQLRSVLLNSQEAARVRPASTTVARFHANNDRFVRSLSGSSGPHGGLYAYEGFDYPVGPLSWQNGGFGWAGPWADIETNDPVDGEATNQVAKSSLAFGEARLAGNRAVQVAQSNRIRRVLSTSIGGVFDAAGLVENRDGHRLLGREGNRIYVSFLQRVNRTNDVFYGFELNRGDGNANRVLCVGNGADGAGYGVTSNYNAYGASNYPSLGDENTEANLIVIRIDFRDDDRDEAVIFRNPKSLIDESENREVARLRGNFAFDRISLGNFEGSKTHEIDEVRVGTNYRAVTGQRDHIRNNLMHPVALLNRRAGLALNIPAEQSPRRWAANLPLVASLTK</sequence>
<comment type="caution">
    <text evidence="6">The sequence shown here is derived from an EMBL/GenBank/DDBJ whole genome shotgun (WGS) entry which is preliminary data.</text>
</comment>
<evidence type="ECO:0000256" key="2">
    <source>
        <dbReference type="ARBA" id="ARBA00023015"/>
    </source>
</evidence>
<dbReference type="SUPFAM" id="SSF88946">
    <property type="entry name" value="Sigma2 domain of RNA polymerase sigma factors"/>
    <property type="match status" value="1"/>
</dbReference>